<accession>A0ABN3KU16</accession>
<evidence type="ECO:0008006" key="3">
    <source>
        <dbReference type="Google" id="ProtNLM"/>
    </source>
</evidence>
<name>A0ABN3KU16_9MICO</name>
<keyword evidence="2" id="KW-1185">Reference proteome</keyword>
<gene>
    <name evidence="1" type="ORF">GCM10009858_06310</name>
</gene>
<evidence type="ECO:0000313" key="2">
    <source>
        <dbReference type="Proteomes" id="UP001500730"/>
    </source>
</evidence>
<dbReference type="RefSeq" id="WP_344252857.1">
    <property type="nucleotide sequence ID" value="NZ_BAAARE010000002.1"/>
</dbReference>
<reference evidence="2" key="1">
    <citation type="journal article" date="2019" name="Int. J. Syst. Evol. Microbiol.">
        <title>The Global Catalogue of Microorganisms (GCM) 10K type strain sequencing project: providing services to taxonomists for standard genome sequencing and annotation.</title>
        <authorList>
            <consortium name="The Broad Institute Genomics Platform"/>
            <consortium name="The Broad Institute Genome Sequencing Center for Infectious Disease"/>
            <person name="Wu L."/>
            <person name="Ma J."/>
        </authorList>
    </citation>
    <scope>NUCLEOTIDE SEQUENCE [LARGE SCALE GENOMIC DNA]</scope>
    <source>
        <strain evidence="2">JCM 16259</strain>
    </source>
</reference>
<evidence type="ECO:0000313" key="1">
    <source>
        <dbReference type="EMBL" id="GAA2471668.1"/>
    </source>
</evidence>
<sequence>MAGSRAGREAINEAVTRLGLSVLTAGLPHRLDGHGSIDHLAVPVGTPVVRPAQQVPMQAEGRHLSDHDAYVVEVSLDGSEQGRARQRV</sequence>
<protein>
    <recommendedName>
        <fullName evidence="3">Endonuclease/exonuclease/phosphatase domain-containing protein</fullName>
    </recommendedName>
</protein>
<dbReference type="Proteomes" id="UP001500730">
    <property type="component" value="Unassembled WGS sequence"/>
</dbReference>
<proteinExistence type="predicted"/>
<organism evidence="1 2">
    <name type="scientific">Terrabacter carboxydivorans</name>
    <dbReference type="NCBI Taxonomy" id="619730"/>
    <lineage>
        <taxon>Bacteria</taxon>
        <taxon>Bacillati</taxon>
        <taxon>Actinomycetota</taxon>
        <taxon>Actinomycetes</taxon>
        <taxon>Micrococcales</taxon>
        <taxon>Intrasporangiaceae</taxon>
        <taxon>Terrabacter</taxon>
    </lineage>
</organism>
<comment type="caution">
    <text evidence="1">The sequence shown here is derived from an EMBL/GenBank/DDBJ whole genome shotgun (WGS) entry which is preliminary data.</text>
</comment>
<dbReference type="EMBL" id="BAAARE010000002">
    <property type="protein sequence ID" value="GAA2471668.1"/>
    <property type="molecule type" value="Genomic_DNA"/>
</dbReference>